<reference evidence="1 2" key="1">
    <citation type="submission" date="2020-04" db="EMBL/GenBank/DDBJ databases">
        <authorList>
            <person name="De Canck E."/>
        </authorList>
    </citation>
    <scope>NUCLEOTIDE SEQUENCE [LARGE SCALE GENOMIC DNA]</scope>
    <source>
        <strain evidence="1 2">LMG 27177</strain>
    </source>
</reference>
<name>A0A6J5GKJ3_9BURK</name>
<accession>A0A6J5GKJ3</accession>
<gene>
    <name evidence="1" type="ORF">LMG27177_05293</name>
</gene>
<dbReference type="AlphaFoldDB" id="A0A6J5GKJ3"/>
<sequence length="104" mass="11765">MRVQQYHSGFVHYIGNNDYVDCADFIVQSNKGQRNYGLFLRGGMQGLRAPCRAWLFPRYCPVTSKTRLTGEGPNESIGTSFVWFTPGLLQSHTPAGKIVRRRAI</sequence>
<evidence type="ECO:0000313" key="1">
    <source>
        <dbReference type="EMBL" id="CAB3802785.1"/>
    </source>
</evidence>
<dbReference type="EMBL" id="CADIKI010000018">
    <property type="protein sequence ID" value="CAB3802785.1"/>
    <property type="molecule type" value="Genomic_DNA"/>
</dbReference>
<protein>
    <submittedName>
        <fullName evidence="1">Uncharacterized protein</fullName>
    </submittedName>
</protein>
<proteinExistence type="predicted"/>
<keyword evidence="2" id="KW-1185">Reference proteome</keyword>
<dbReference type="Proteomes" id="UP000494252">
    <property type="component" value="Unassembled WGS sequence"/>
</dbReference>
<organism evidence="1 2">
    <name type="scientific">Paraburkholderia fynbosensis</name>
    <dbReference type="NCBI Taxonomy" id="1200993"/>
    <lineage>
        <taxon>Bacteria</taxon>
        <taxon>Pseudomonadati</taxon>
        <taxon>Pseudomonadota</taxon>
        <taxon>Betaproteobacteria</taxon>
        <taxon>Burkholderiales</taxon>
        <taxon>Burkholderiaceae</taxon>
        <taxon>Paraburkholderia</taxon>
    </lineage>
</organism>
<evidence type="ECO:0000313" key="2">
    <source>
        <dbReference type="Proteomes" id="UP000494252"/>
    </source>
</evidence>